<reference evidence="2 3" key="1">
    <citation type="submission" date="2015-05" db="EMBL/GenBank/DDBJ databases">
        <authorList>
            <person name="Wang D.B."/>
            <person name="Wang M."/>
        </authorList>
    </citation>
    <scope>NUCLEOTIDE SEQUENCE [LARGE SCALE GENOMIC DNA]</scope>
    <source>
        <strain evidence="2">VL1</strain>
    </source>
</reference>
<feature type="region of interest" description="Disordered" evidence="1">
    <location>
        <begin position="79"/>
        <end position="206"/>
    </location>
</feature>
<evidence type="ECO:0000313" key="3">
    <source>
        <dbReference type="Proteomes" id="UP000044602"/>
    </source>
</evidence>
<evidence type="ECO:0000256" key="1">
    <source>
        <dbReference type="SAM" id="MobiDB-lite"/>
    </source>
</evidence>
<dbReference type="EMBL" id="CVQH01004446">
    <property type="protein sequence ID" value="CRK13166.1"/>
    <property type="molecule type" value="Genomic_DNA"/>
</dbReference>
<gene>
    <name evidence="2" type="ORF">BN1708_002524</name>
</gene>
<protein>
    <submittedName>
        <fullName evidence="2">Uncharacterized protein</fullName>
    </submittedName>
</protein>
<evidence type="ECO:0000313" key="2">
    <source>
        <dbReference type="EMBL" id="CRK13166.1"/>
    </source>
</evidence>
<accession>A0A0G4KTZ3</accession>
<keyword evidence="3" id="KW-1185">Reference proteome</keyword>
<sequence length="276" mass="30265">MITTATMPADMVQNAARYPAISRSSRFSIPECSDTDAAMAAVAARPTELPNWATSLKTPPASERLKICREGIRDDEVRHGEKDCTVGPAPADRVREDTAQHEAERVAQRLAHAVHGEGDVAPCPAGERVGDETDRRRQADGDGDAQHGPEQDKLQSRLREADGDGEDDEQEAARDPHLLRPHHVGDGPENEQQATGGEGVDGCRPQDQRLREAHVTRDTRQGRCQDAGPHCVEEAHAGECDDYGDAFRLGDLELGGVRHRAWRRGISRGWLGRFVR</sequence>
<dbReference type="Proteomes" id="UP000044602">
    <property type="component" value="Unassembled WGS sequence"/>
</dbReference>
<organism evidence="2 3">
    <name type="scientific">Verticillium longisporum</name>
    <name type="common">Verticillium dahliae var. longisporum</name>
    <dbReference type="NCBI Taxonomy" id="100787"/>
    <lineage>
        <taxon>Eukaryota</taxon>
        <taxon>Fungi</taxon>
        <taxon>Dikarya</taxon>
        <taxon>Ascomycota</taxon>
        <taxon>Pezizomycotina</taxon>
        <taxon>Sordariomycetes</taxon>
        <taxon>Hypocreomycetidae</taxon>
        <taxon>Glomerellales</taxon>
        <taxon>Plectosphaerellaceae</taxon>
        <taxon>Verticillium</taxon>
    </lineage>
</organism>
<proteinExistence type="predicted"/>
<feature type="compositionally biased region" description="Basic and acidic residues" evidence="1">
    <location>
        <begin position="128"/>
        <end position="162"/>
    </location>
</feature>
<name>A0A0G4KTZ3_VERLO</name>
<feature type="compositionally biased region" description="Basic and acidic residues" evidence="1">
    <location>
        <begin position="171"/>
        <end position="186"/>
    </location>
</feature>
<dbReference type="AlphaFoldDB" id="A0A0G4KTZ3"/>
<feature type="compositionally biased region" description="Basic and acidic residues" evidence="1">
    <location>
        <begin position="92"/>
        <end position="107"/>
    </location>
</feature>